<keyword evidence="4" id="KW-1185">Reference proteome</keyword>
<proteinExistence type="predicted"/>
<dbReference type="OrthoDB" id="786436at2759"/>
<dbReference type="PANTHER" id="PTHR35112">
    <property type="entry name" value="OS08G0360500 PROTEIN"/>
    <property type="match status" value="1"/>
</dbReference>
<keyword evidence="1 3" id="KW-0812">Transmembrane</keyword>
<evidence type="ECO:0000259" key="2">
    <source>
        <dbReference type="Pfam" id="PF25072"/>
    </source>
</evidence>
<dbReference type="Proteomes" id="UP000554482">
    <property type="component" value="Unassembled WGS sequence"/>
</dbReference>
<reference evidence="3 4" key="1">
    <citation type="submission" date="2020-06" db="EMBL/GenBank/DDBJ databases">
        <title>Transcriptomic and genomic resources for Thalictrum thalictroides and T. hernandezii: Facilitating candidate gene discovery in an emerging model plant lineage.</title>
        <authorList>
            <person name="Arias T."/>
            <person name="Riano-Pachon D.M."/>
            <person name="Di Stilio V.S."/>
        </authorList>
    </citation>
    <scope>NUCLEOTIDE SEQUENCE [LARGE SCALE GENOMIC DNA]</scope>
    <source>
        <strain evidence="4">cv. WT478/WT964</strain>
        <tissue evidence="3">Leaves</tissue>
    </source>
</reference>
<evidence type="ECO:0000313" key="3">
    <source>
        <dbReference type="EMBL" id="KAF5185041.1"/>
    </source>
</evidence>
<protein>
    <submittedName>
        <fullName evidence="3">Transmembrane protein</fullName>
    </submittedName>
</protein>
<evidence type="ECO:0000256" key="1">
    <source>
        <dbReference type="SAM" id="Phobius"/>
    </source>
</evidence>
<accession>A0A7J6VJV0</accession>
<organism evidence="3 4">
    <name type="scientific">Thalictrum thalictroides</name>
    <name type="common">Rue-anemone</name>
    <name type="synonym">Anemone thalictroides</name>
    <dbReference type="NCBI Taxonomy" id="46969"/>
    <lineage>
        <taxon>Eukaryota</taxon>
        <taxon>Viridiplantae</taxon>
        <taxon>Streptophyta</taxon>
        <taxon>Embryophyta</taxon>
        <taxon>Tracheophyta</taxon>
        <taxon>Spermatophyta</taxon>
        <taxon>Magnoliopsida</taxon>
        <taxon>Ranunculales</taxon>
        <taxon>Ranunculaceae</taxon>
        <taxon>Thalictroideae</taxon>
        <taxon>Thalictrum</taxon>
    </lineage>
</organism>
<feature type="transmembrane region" description="Helical" evidence="1">
    <location>
        <begin position="21"/>
        <end position="43"/>
    </location>
</feature>
<keyword evidence="1" id="KW-0472">Membrane</keyword>
<gene>
    <name evidence="3" type="ORF">FRX31_025371</name>
</gene>
<sequence>MNQIKMLNLFPKMFTDLHRRYYLYILIFPSLFLLIFVSFSFSISSSFLNIPPIKTLFSIPYHHKLPPITPLDSNKTELNRLKKQNLDELNRSKIAICLVGGARRFELTGSSILKNVLKIYPNSDLFLHSPLDKDSYKFSLLKNLSRIASIRIFKPKRLMETESQVRVLTSDNSPNGIQVRMLIHSLFLFLCNGTNFVIIS</sequence>
<name>A0A7J6VJV0_THATH</name>
<keyword evidence="1" id="KW-1133">Transmembrane helix</keyword>
<comment type="caution">
    <text evidence="3">The sequence shown here is derived from an EMBL/GenBank/DDBJ whole genome shotgun (WGS) entry which is preliminary data.</text>
</comment>
<dbReference type="Pfam" id="PF25072">
    <property type="entry name" value="DUF7796"/>
    <property type="match status" value="1"/>
</dbReference>
<dbReference type="InterPro" id="IPR056698">
    <property type="entry name" value="DUF7796"/>
</dbReference>
<feature type="domain" description="DUF7796" evidence="2">
    <location>
        <begin position="90"/>
        <end position="179"/>
    </location>
</feature>
<dbReference type="PANTHER" id="PTHR35112:SF1">
    <property type="entry name" value="RING_FYVE_PHD ZINC FINGER SUPERFAMILY PROTEIN"/>
    <property type="match status" value="1"/>
</dbReference>
<dbReference type="AlphaFoldDB" id="A0A7J6VJV0"/>
<dbReference type="EMBL" id="JABWDY010031263">
    <property type="protein sequence ID" value="KAF5185041.1"/>
    <property type="molecule type" value="Genomic_DNA"/>
</dbReference>
<evidence type="ECO:0000313" key="4">
    <source>
        <dbReference type="Proteomes" id="UP000554482"/>
    </source>
</evidence>